<proteinExistence type="predicted"/>
<dbReference type="Gene3D" id="1.10.150.110">
    <property type="entry name" value="DNA polymerase beta, N-terminal domain-like"/>
    <property type="match status" value="1"/>
</dbReference>
<dbReference type="GO" id="GO:0042578">
    <property type="term" value="F:phosphoric ester hydrolase activity"/>
    <property type="evidence" value="ECO:0007669"/>
    <property type="project" value="TreeGrafter"/>
</dbReference>
<evidence type="ECO:0000256" key="17">
    <source>
        <dbReference type="ARBA" id="ARBA00035726"/>
    </source>
</evidence>
<dbReference type="SUPFAM" id="SSF81301">
    <property type="entry name" value="Nucleotidyltransferase"/>
    <property type="match status" value="1"/>
</dbReference>
<evidence type="ECO:0000256" key="3">
    <source>
        <dbReference type="ARBA" id="ARBA00012417"/>
    </source>
</evidence>
<comment type="catalytic activity">
    <reaction evidence="19">
        <text>a 5'-end 2'-deoxyribose-2'-deoxyribonucleotide-DNA = (2E,4S)-4-hydroxypenten-2-al-5-phosphate + a 5'-end 5'-phospho-2'-deoxyribonucleoside-DNA + H(+)</text>
        <dbReference type="Rhea" id="RHEA:76255"/>
        <dbReference type="Rhea" id="RHEA-COMP:13180"/>
        <dbReference type="Rhea" id="RHEA-COMP:18657"/>
        <dbReference type="ChEBI" id="CHEBI:15378"/>
        <dbReference type="ChEBI" id="CHEBI:136412"/>
        <dbReference type="ChEBI" id="CHEBI:195194"/>
        <dbReference type="ChEBI" id="CHEBI:195195"/>
    </reaction>
</comment>
<evidence type="ECO:0000256" key="21">
    <source>
        <dbReference type="ARBA" id="ARBA00049244"/>
    </source>
</evidence>
<feature type="domain" description="Polymerase/histidinol phosphatase N-terminal" evidence="23">
    <location>
        <begin position="342"/>
        <end position="421"/>
    </location>
</feature>
<dbReference type="InterPro" id="IPR022311">
    <property type="entry name" value="PolX-like"/>
</dbReference>
<dbReference type="PRINTS" id="PR00870">
    <property type="entry name" value="DNAPOLXBETA"/>
</dbReference>
<dbReference type="CDD" id="cd07436">
    <property type="entry name" value="PHP_PolX"/>
    <property type="match status" value="1"/>
</dbReference>
<evidence type="ECO:0000256" key="16">
    <source>
        <dbReference type="ARBA" id="ARBA00035717"/>
    </source>
</evidence>
<evidence type="ECO:0000256" key="7">
    <source>
        <dbReference type="ARBA" id="ARBA00022634"/>
    </source>
</evidence>
<dbReference type="PIRSF" id="PIRSF005047">
    <property type="entry name" value="UCP005047_YshC"/>
    <property type="match status" value="1"/>
</dbReference>
<comment type="subcellular location">
    <subcellularLocation>
        <location evidence="2">Cytoplasm</location>
    </subcellularLocation>
</comment>
<dbReference type="InterPro" id="IPR027421">
    <property type="entry name" value="DNA_pol_lamdba_lyase_dom_sf"/>
</dbReference>
<keyword evidence="11" id="KW-0227">DNA damage</keyword>
<comment type="cofactor">
    <cofactor evidence="1">
        <name>Mg(2+)</name>
        <dbReference type="ChEBI" id="CHEBI:18420"/>
    </cofactor>
</comment>
<evidence type="ECO:0000256" key="12">
    <source>
        <dbReference type="ARBA" id="ARBA00022843"/>
    </source>
</evidence>
<evidence type="ECO:0000256" key="1">
    <source>
        <dbReference type="ARBA" id="ARBA00001946"/>
    </source>
</evidence>
<dbReference type="EMBL" id="MEWS01000018">
    <property type="protein sequence ID" value="OGC82437.1"/>
    <property type="molecule type" value="Genomic_DNA"/>
</dbReference>
<dbReference type="InterPro" id="IPR002008">
    <property type="entry name" value="DNA_pol_X_beta-like"/>
</dbReference>
<dbReference type="Pfam" id="PF02811">
    <property type="entry name" value="PHP"/>
    <property type="match status" value="1"/>
</dbReference>
<evidence type="ECO:0000256" key="13">
    <source>
        <dbReference type="ARBA" id="ARBA00022932"/>
    </source>
</evidence>
<dbReference type="CDD" id="cd00141">
    <property type="entry name" value="NT_POLXc"/>
    <property type="match status" value="1"/>
</dbReference>
<dbReference type="Gene3D" id="1.10.150.20">
    <property type="entry name" value="5' to 3' exonuclease, C-terminal subdomain"/>
    <property type="match status" value="1"/>
</dbReference>
<evidence type="ECO:0000256" key="6">
    <source>
        <dbReference type="ARBA" id="ARBA00022481"/>
    </source>
</evidence>
<dbReference type="InterPro" id="IPR010996">
    <property type="entry name" value="HHH_MUS81"/>
</dbReference>
<comment type="catalytic activity">
    <reaction evidence="21">
        <text>DNA(n) + a 2'-deoxyribonucleoside 5'-triphosphate = DNA(n+1) + diphosphate</text>
        <dbReference type="Rhea" id="RHEA:22508"/>
        <dbReference type="Rhea" id="RHEA-COMP:17339"/>
        <dbReference type="Rhea" id="RHEA-COMP:17340"/>
        <dbReference type="ChEBI" id="CHEBI:33019"/>
        <dbReference type="ChEBI" id="CHEBI:61560"/>
        <dbReference type="ChEBI" id="CHEBI:173112"/>
        <dbReference type="EC" id="2.7.7.7"/>
    </reaction>
</comment>
<protein>
    <recommendedName>
        <fullName evidence="5">DNA polymerase beta</fullName>
        <ecNumber evidence="3">2.7.7.7</ecNumber>
        <ecNumber evidence="4">4.2.99.18</ecNumber>
    </recommendedName>
    <alternativeName>
        <fullName evidence="16">5'-deoxyribose-phosphate lyase</fullName>
    </alternativeName>
    <alternativeName>
        <fullName evidence="17">AP lyase</fullName>
    </alternativeName>
</protein>
<keyword evidence="7" id="KW-0237">DNA synthesis</keyword>
<dbReference type="InterPro" id="IPR043519">
    <property type="entry name" value="NT_sf"/>
</dbReference>
<evidence type="ECO:0000256" key="10">
    <source>
        <dbReference type="ARBA" id="ARBA00022705"/>
    </source>
</evidence>
<accession>A0A1F4XL84</accession>
<feature type="domain" description="Helix-hairpin-helix DNA-binding motif class 1" evidence="22">
    <location>
        <begin position="128"/>
        <end position="147"/>
    </location>
</feature>
<evidence type="ECO:0000256" key="5">
    <source>
        <dbReference type="ARBA" id="ARBA00020020"/>
    </source>
</evidence>
<dbReference type="InterPro" id="IPR047967">
    <property type="entry name" value="PolX_PHP"/>
</dbReference>
<evidence type="ECO:0000259" key="22">
    <source>
        <dbReference type="SMART" id="SM00278"/>
    </source>
</evidence>
<dbReference type="GO" id="GO:0003677">
    <property type="term" value="F:DNA binding"/>
    <property type="evidence" value="ECO:0007669"/>
    <property type="project" value="InterPro"/>
</dbReference>
<organism evidence="25 26">
    <name type="scientific">Candidatus Abawacabacteria bacterium RIFCSPHIGHO2_01_FULL_46_8</name>
    <dbReference type="NCBI Taxonomy" id="1817815"/>
    <lineage>
        <taxon>Bacteria</taxon>
        <taxon>Candidatus Abawacaibacteriota</taxon>
    </lineage>
</organism>
<evidence type="ECO:0000259" key="24">
    <source>
        <dbReference type="SMART" id="SM00483"/>
    </source>
</evidence>
<dbReference type="InterPro" id="IPR029398">
    <property type="entry name" value="PolB_thumb"/>
</dbReference>
<dbReference type="SUPFAM" id="SSF47802">
    <property type="entry name" value="DNA polymerase beta, N-terminal domain-like"/>
    <property type="match status" value="1"/>
</dbReference>
<keyword evidence="13" id="KW-0239">DNA-directed DNA polymerase</keyword>
<dbReference type="InterPro" id="IPR022312">
    <property type="entry name" value="DNA_pol_X"/>
</dbReference>
<evidence type="ECO:0000256" key="15">
    <source>
        <dbReference type="ARBA" id="ARBA00023204"/>
    </source>
</evidence>
<evidence type="ECO:0000256" key="20">
    <source>
        <dbReference type="ARBA" id="ARBA00045548"/>
    </source>
</evidence>
<evidence type="ECO:0000256" key="9">
    <source>
        <dbReference type="ARBA" id="ARBA00022695"/>
    </source>
</evidence>
<keyword evidence="8" id="KW-0808">Transferase</keyword>
<dbReference type="GO" id="GO:0005829">
    <property type="term" value="C:cytosol"/>
    <property type="evidence" value="ECO:0007669"/>
    <property type="project" value="TreeGrafter"/>
</dbReference>
<dbReference type="SUPFAM" id="SSF89550">
    <property type="entry name" value="PHP domain-like"/>
    <property type="match status" value="1"/>
</dbReference>
<keyword evidence="10" id="KW-0235">DNA replication</keyword>
<dbReference type="InterPro" id="IPR004013">
    <property type="entry name" value="PHP_dom"/>
</dbReference>
<dbReference type="SMART" id="SM00278">
    <property type="entry name" value="HhH1"/>
    <property type="match status" value="3"/>
</dbReference>
<feature type="domain" description="Helix-hairpin-helix DNA-binding motif class 1" evidence="22">
    <location>
        <begin position="93"/>
        <end position="112"/>
    </location>
</feature>
<dbReference type="InterPro" id="IPR002054">
    <property type="entry name" value="DNA-dir_DNA_pol_X"/>
</dbReference>
<keyword evidence="14" id="KW-0915">Sodium</keyword>
<dbReference type="AlphaFoldDB" id="A0A1F4XL84"/>
<dbReference type="Pfam" id="PF14716">
    <property type="entry name" value="HHH_8"/>
    <property type="match status" value="1"/>
</dbReference>
<dbReference type="PANTHER" id="PTHR36928:SF1">
    <property type="entry name" value="PHOSPHATASE YCDX-RELATED"/>
    <property type="match status" value="1"/>
</dbReference>
<comment type="caution">
    <text evidence="25">The sequence shown here is derived from an EMBL/GenBank/DDBJ whole genome shotgun (WGS) entry which is preliminary data.</text>
</comment>
<feature type="domain" description="Helix-hairpin-helix DNA-binding motif class 1" evidence="22">
    <location>
        <begin position="53"/>
        <end position="72"/>
    </location>
</feature>
<evidence type="ECO:0000256" key="14">
    <source>
        <dbReference type="ARBA" id="ARBA00023053"/>
    </source>
</evidence>
<evidence type="ECO:0000256" key="8">
    <source>
        <dbReference type="ARBA" id="ARBA00022679"/>
    </source>
</evidence>
<dbReference type="SMART" id="SM00481">
    <property type="entry name" value="POLIIIAc"/>
    <property type="match status" value="1"/>
</dbReference>
<gene>
    <name evidence="25" type="ORF">A2788_01685</name>
</gene>
<dbReference type="Pfam" id="PF14520">
    <property type="entry name" value="HHH_5"/>
    <property type="match status" value="1"/>
</dbReference>
<dbReference type="Gene3D" id="3.30.460.10">
    <property type="entry name" value="Beta Polymerase, domain 2"/>
    <property type="match status" value="1"/>
</dbReference>
<dbReference type="Gene3D" id="3.20.20.140">
    <property type="entry name" value="Metal-dependent hydrolases"/>
    <property type="match status" value="1"/>
</dbReference>
<dbReference type="PRINTS" id="PR00869">
    <property type="entry name" value="DNAPOLX"/>
</dbReference>
<evidence type="ECO:0000259" key="23">
    <source>
        <dbReference type="SMART" id="SM00481"/>
    </source>
</evidence>
<evidence type="ECO:0000256" key="19">
    <source>
        <dbReference type="ARBA" id="ARBA00044678"/>
    </source>
</evidence>
<comment type="function">
    <text evidence="20">Repair polymerase that plays a key role in base-excision repair. During this process, the damaged base is excised by specific DNA glycosylases, the DNA backbone is nicked at the abasic site by an apurinic/apyrimidic (AP) endonuclease, and POLB removes 5'-deoxyribose-phosphate from the preincised AP site acting as a 5'-deoxyribose-phosphate lyase (5'-dRP lyase); through its DNA polymerase activity, it adds one nucleotide to the 3' end of the arising single-nucleotide gap. Conducts 'gap-filling' DNA synthesis in a stepwise distributive fashion rather than in a processive fashion as for other DNA polymerases. It is also able to cleave sugar-phosphate bonds 3' to an intact AP site, acting as an AP lyase.</text>
</comment>
<dbReference type="Gene3D" id="3.30.210.10">
    <property type="entry name" value="DNA polymerase, thumb domain"/>
    <property type="match status" value="1"/>
</dbReference>
<dbReference type="InterPro" id="IPR050243">
    <property type="entry name" value="PHP_phosphatase"/>
</dbReference>
<dbReference type="InterPro" id="IPR003141">
    <property type="entry name" value="Pol/His_phosphatase_N"/>
</dbReference>
<name>A0A1F4XL84_9BACT</name>
<evidence type="ECO:0000256" key="4">
    <source>
        <dbReference type="ARBA" id="ARBA00012720"/>
    </source>
</evidence>
<evidence type="ECO:0000256" key="11">
    <source>
        <dbReference type="ARBA" id="ARBA00022763"/>
    </source>
</evidence>
<sequence>MSNATIAEILQNIANLLELQNADHFRIVSYQRAAQTIRGYGKELVEIYQTDPAQLLSIPGIGKSLAEKITEIINTGTCQYYQELLGKTEPGLLEIMQLRDVGPKKTKLFYHELGIKNIDQLKQAIQSGKLSELPRMGEKSANKILTAIEDRATFKERILLDEALTIAENLIDYLKQHKACKQVSYAGSLRRRKETIGDIDLLATSDTAKNKTALAEHFLNYPATQRVLARGETKISVLLSNGRQVDLRILQTKSFGAALHYFTGSKEHNIRIRERARKMGLKVNEYGVYQGERWLAGRREEEVFAKVGLPYIEPEMREDQGEIELAEQQKLPKLIQLKDLKGDLQLHSNYTDGNATIADMATAAKAYGLEYMALTDHTKSLYVAGGLMEKQLETQYKKIDALNKQLKGFRILKSAEVDIKKDGSLDIADKTLAKMDSVLVSLHSSFTLDKDKQTKRVIKALENPYTCIFAHPTGRIINQRRPVEFDLEEIIKAAVANHVALEINGQPARLDLHDRHIRLAKSLGAKFVISSDSHSPSSFGYLFFGVAMARRGWLEKQDVLNTMSVDKLLAYFGRKTK</sequence>
<dbReference type="GO" id="GO:0140078">
    <property type="term" value="F:class I DNA-(apurinic or apyrimidinic site) endonuclease activity"/>
    <property type="evidence" value="ECO:0007669"/>
    <property type="project" value="UniProtKB-EC"/>
</dbReference>
<comment type="catalytic activity">
    <reaction evidence="18">
        <text>2'-deoxyribonucleotide-(2'-deoxyribose 5'-phosphate)-2'-deoxyribonucleotide-DNA = a 3'-end 2'-deoxyribonucleotide-(2,3-dehydro-2,3-deoxyribose 5'-phosphate)-DNA + a 5'-end 5'-phospho-2'-deoxyribonucleoside-DNA + H(+)</text>
        <dbReference type="Rhea" id="RHEA:66592"/>
        <dbReference type="Rhea" id="RHEA-COMP:13180"/>
        <dbReference type="Rhea" id="RHEA-COMP:16897"/>
        <dbReference type="Rhea" id="RHEA-COMP:17067"/>
        <dbReference type="ChEBI" id="CHEBI:15378"/>
        <dbReference type="ChEBI" id="CHEBI:136412"/>
        <dbReference type="ChEBI" id="CHEBI:157695"/>
        <dbReference type="ChEBI" id="CHEBI:167181"/>
        <dbReference type="EC" id="4.2.99.18"/>
    </reaction>
</comment>
<dbReference type="InterPro" id="IPR003583">
    <property type="entry name" value="Hlx-hairpin-Hlx_DNA-bd_motif"/>
</dbReference>
<dbReference type="Pfam" id="PF14791">
    <property type="entry name" value="DNA_pol_B_thumb"/>
    <property type="match status" value="1"/>
</dbReference>
<evidence type="ECO:0000256" key="2">
    <source>
        <dbReference type="ARBA" id="ARBA00004496"/>
    </source>
</evidence>
<dbReference type="GO" id="GO:0003887">
    <property type="term" value="F:DNA-directed DNA polymerase activity"/>
    <property type="evidence" value="ECO:0007669"/>
    <property type="project" value="UniProtKB-KW"/>
</dbReference>
<dbReference type="InterPro" id="IPR016195">
    <property type="entry name" value="Pol/histidinol_Pase-like"/>
</dbReference>
<dbReference type="NCBIfam" id="NF006375">
    <property type="entry name" value="PRK08609.1"/>
    <property type="match status" value="1"/>
</dbReference>
<keyword evidence="15" id="KW-0234">DNA repair</keyword>
<evidence type="ECO:0000256" key="18">
    <source>
        <dbReference type="ARBA" id="ARBA00044632"/>
    </source>
</evidence>
<dbReference type="EC" id="4.2.99.18" evidence="4"/>
<dbReference type="GO" id="GO:0008270">
    <property type="term" value="F:zinc ion binding"/>
    <property type="evidence" value="ECO:0007669"/>
    <property type="project" value="TreeGrafter"/>
</dbReference>
<dbReference type="GO" id="GO:0006281">
    <property type="term" value="P:DNA repair"/>
    <property type="evidence" value="ECO:0007669"/>
    <property type="project" value="UniProtKB-KW"/>
</dbReference>
<evidence type="ECO:0000313" key="26">
    <source>
        <dbReference type="Proteomes" id="UP000177521"/>
    </source>
</evidence>
<dbReference type="InterPro" id="IPR037160">
    <property type="entry name" value="DNA_Pol_thumb_sf"/>
</dbReference>
<feature type="domain" description="DNA-directed DNA polymerase X" evidence="24">
    <location>
        <begin position="1"/>
        <end position="318"/>
    </location>
</feature>
<keyword evidence="9" id="KW-0548">Nucleotidyltransferase</keyword>
<dbReference type="Proteomes" id="UP000177521">
    <property type="component" value="Unassembled WGS sequence"/>
</dbReference>
<keyword evidence="6" id="KW-0488">Methylation</keyword>
<dbReference type="EC" id="2.7.7.7" evidence="3"/>
<keyword evidence="12" id="KW-0832">Ubl conjugation</keyword>
<reference evidence="25 26" key="1">
    <citation type="journal article" date="2016" name="Nat. Commun.">
        <title>Thousands of microbial genomes shed light on interconnected biogeochemical processes in an aquifer system.</title>
        <authorList>
            <person name="Anantharaman K."/>
            <person name="Brown C.T."/>
            <person name="Hug L.A."/>
            <person name="Sharon I."/>
            <person name="Castelle C.J."/>
            <person name="Probst A.J."/>
            <person name="Thomas B.C."/>
            <person name="Singh A."/>
            <person name="Wilkins M.J."/>
            <person name="Karaoz U."/>
            <person name="Brodie E.L."/>
            <person name="Williams K.H."/>
            <person name="Hubbard S.S."/>
            <person name="Banfield J.F."/>
        </authorList>
    </citation>
    <scope>NUCLEOTIDE SEQUENCE [LARGE SCALE GENOMIC DNA]</scope>
</reference>
<evidence type="ECO:0000313" key="25">
    <source>
        <dbReference type="EMBL" id="OGC82437.1"/>
    </source>
</evidence>
<dbReference type="SMART" id="SM00483">
    <property type="entry name" value="POLXc"/>
    <property type="match status" value="1"/>
</dbReference>
<dbReference type="PANTHER" id="PTHR36928">
    <property type="entry name" value="PHOSPHATASE YCDX-RELATED"/>
    <property type="match status" value="1"/>
</dbReference>